<gene>
    <name evidence="2" type="ORF">RCL2_000598500</name>
    <name evidence="1" type="ORF">RclHR1_08690008</name>
</gene>
<dbReference type="Gene3D" id="3.80.10.10">
    <property type="entry name" value="Ribonuclease Inhibitor"/>
    <property type="match status" value="1"/>
</dbReference>
<organism evidence="1 3">
    <name type="scientific">Rhizophagus clarus</name>
    <dbReference type="NCBI Taxonomy" id="94130"/>
    <lineage>
        <taxon>Eukaryota</taxon>
        <taxon>Fungi</taxon>
        <taxon>Fungi incertae sedis</taxon>
        <taxon>Mucoromycota</taxon>
        <taxon>Glomeromycotina</taxon>
        <taxon>Glomeromycetes</taxon>
        <taxon>Glomerales</taxon>
        <taxon>Glomeraceae</taxon>
        <taxon>Rhizophagus</taxon>
    </lineage>
</organism>
<evidence type="ECO:0000313" key="1">
    <source>
        <dbReference type="EMBL" id="GBC09205.1"/>
    </source>
</evidence>
<accession>A0A2Z6SCL9</accession>
<evidence type="ECO:0008006" key="4">
    <source>
        <dbReference type="Google" id="ProtNLM"/>
    </source>
</evidence>
<proteinExistence type="predicted"/>
<reference evidence="2" key="2">
    <citation type="submission" date="2019-10" db="EMBL/GenBank/DDBJ databases">
        <title>Conservation and host-specific expression of non-tandemly repeated heterogenous ribosome RNA gene in arbuscular mycorrhizal fungi.</title>
        <authorList>
            <person name="Maeda T."/>
            <person name="Kobayashi Y."/>
            <person name="Nakagawa T."/>
            <person name="Ezawa T."/>
            <person name="Yamaguchi K."/>
            <person name="Bino T."/>
            <person name="Nishimoto Y."/>
            <person name="Shigenobu S."/>
            <person name="Kawaguchi M."/>
        </authorList>
    </citation>
    <scope>NUCLEOTIDE SEQUENCE</scope>
    <source>
        <strain evidence="2">HR1</strain>
    </source>
</reference>
<dbReference type="EMBL" id="BLAL01000040">
    <property type="protein sequence ID" value="GES78672.1"/>
    <property type="molecule type" value="Genomic_DNA"/>
</dbReference>
<dbReference type="Proteomes" id="UP000615446">
    <property type="component" value="Unassembled WGS sequence"/>
</dbReference>
<evidence type="ECO:0000313" key="3">
    <source>
        <dbReference type="Proteomes" id="UP000247702"/>
    </source>
</evidence>
<dbReference type="InterPro" id="IPR032675">
    <property type="entry name" value="LRR_dom_sf"/>
</dbReference>
<dbReference type="Proteomes" id="UP000247702">
    <property type="component" value="Unassembled WGS sequence"/>
</dbReference>
<reference evidence="1 3" key="1">
    <citation type="submission" date="2017-11" db="EMBL/GenBank/DDBJ databases">
        <title>The genome of Rhizophagus clarus HR1 reveals common genetic basis of auxotrophy among arbuscular mycorrhizal fungi.</title>
        <authorList>
            <person name="Kobayashi Y."/>
        </authorList>
    </citation>
    <scope>NUCLEOTIDE SEQUENCE [LARGE SCALE GENOMIC DNA]</scope>
    <source>
        <strain evidence="1 3">HR1</strain>
    </source>
</reference>
<keyword evidence="3" id="KW-1185">Reference proteome</keyword>
<dbReference type="OrthoDB" id="3219396at2759"/>
<dbReference type="AlphaFoldDB" id="A0A2Z6SCL9"/>
<comment type="caution">
    <text evidence="1">The sequence shown here is derived from an EMBL/GenBank/DDBJ whole genome shotgun (WGS) entry which is preliminary data.</text>
</comment>
<name>A0A2Z6SCL9_9GLOM</name>
<dbReference type="EMBL" id="BEXD01004280">
    <property type="protein sequence ID" value="GBC09205.1"/>
    <property type="molecule type" value="Genomic_DNA"/>
</dbReference>
<dbReference type="SUPFAM" id="SSF52047">
    <property type="entry name" value="RNI-like"/>
    <property type="match status" value="1"/>
</dbReference>
<evidence type="ECO:0000313" key="2">
    <source>
        <dbReference type="EMBL" id="GES78672.1"/>
    </source>
</evidence>
<protein>
    <recommendedName>
        <fullName evidence="4">F-box domain-containing protein</fullName>
    </recommendedName>
</protein>
<sequence>MLYLIEDCLRIIFNELKYDLNSLYSCILVNRLWCRVAIPILWKRNFDTEILSYYKLYNAIIYLLPITSKMILINNIDNENIFPSTIRPLFNYIRISSQVPSRFIEEMIEALIKKEDKFVSYKRNLLEQEVYKLFVSNCKDIKHFLLKTTQHLYQFPGASTCFSQLCVLTIDISRVTSTILFGMAIICENIEDLKIFQCDRDIPGLNRLIDVQTKLKSLRLHEFYNTEKQCKELNKVIGKKANTLQEIELVGPSVTSLLPKFLPLLKNLRSLKLCNELYDVSEESQEWEKYLSISSFPNLQYLETEYLPFYNDCLLIEKSHGNILEINISQDSNSIYHYTKKLINTIINYNSNIERLIINIKFENFDDIKEIFLNCNQLKMIDLSLYNENNLNCDGFFEILIKYSPKTLCKIYFSDDEWIFTVNGLKSFFENWKNWKAQILFYRVEFTNEHMMVIEKFKVLLNLLVINGTN</sequence>